<keyword evidence="3" id="KW-1185">Reference proteome</keyword>
<reference evidence="2 3" key="1">
    <citation type="submission" date="2021-01" db="EMBL/GenBank/DDBJ databases">
        <title>Genomic Encyclopedia of Type Strains, Phase IV (KMG-IV): sequencing the most valuable type-strain genomes for metagenomic binning, comparative biology and taxonomic classification.</title>
        <authorList>
            <person name="Goeker M."/>
        </authorList>
    </citation>
    <scope>NUCLEOTIDE SEQUENCE [LARGE SCALE GENOMIC DNA]</scope>
    <source>
        <strain evidence="2 3">DSM 28236</strain>
    </source>
</reference>
<dbReference type="InterPro" id="IPR015943">
    <property type="entry name" value="WD40/YVTN_repeat-like_dom_sf"/>
</dbReference>
<gene>
    <name evidence="2" type="ORF">JOD45_001347</name>
</gene>
<keyword evidence="1" id="KW-0472">Membrane</keyword>
<sequence length="315" mass="34675">MTNNPTANGSKKGFGGLFVIVIVFIAIIVALFLYLYNGSQTKTMTFNKIYGLGYTNNGQDLYIPVQDGVEVYNKGNWKKLNADKNNYLGFAASNDGFYGSGHPGKDSKHPNPLGLIKVTNKGKDIKTLGFSKETYFQHMAVGYYSHAIYVFNPHKNSKMPSPGLYYSLNDGKSWVKSAAKGLKGEPQTIAVHPKKENIVAVGTNEGLFLSKDYGKTFKLKSLNKNITSLWFGFDGYIYAGAYTNESELDKVDLKSDNVTPLDISSVEQDPIKYIAQNPKDPKQMTYSTQSNAIYTTESAGQNWVVLAKGQGLSGK</sequence>
<comment type="caution">
    <text evidence="2">The sequence shown here is derived from an EMBL/GenBank/DDBJ whole genome shotgun (WGS) entry which is preliminary data.</text>
</comment>
<organism evidence="2 3">
    <name type="scientific">Scopulibacillus daqui</name>
    <dbReference type="NCBI Taxonomy" id="1469162"/>
    <lineage>
        <taxon>Bacteria</taxon>
        <taxon>Bacillati</taxon>
        <taxon>Bacillota</taxon>
        <taxon>Bacilli</taxon>
        <taxon>Bacillales</taxon>
        <taxon>Sporolactobacillaceae</taxon>
        <taxon>Scopulibacillus</taxon>
    </lineage>
</organism>
<name>A0ABS2PYK5_9BACL</name>
<dbReference type="NCBIfam" id="NF045728">
    <property type="entry name" value="glycosyl_F510_1955"/>
    <property type="match status" value="1"/>
</dbReference>
<evidence type="ECO:0000313" key="2">
    <source>
        <dbReference type="EMBL" id="MBM7645136.1"/>
    </source>
</evidence>
<keyword evidence="1" id="KW-1133">Transmembrane helix</keyword>
<evidence type="ECO:0008006" key="4">
    <source>
        <dbReference type="Google" id="ProtNLM"/>
    </source>
</evidence>
<dbReference type="EMBL" id="JAFBER010000006">
    <property type="protein sequence ID" value="MBM7645136.1"/>
    <property type="molecule type" value="Genomic_DNA"/>
</dbReference>
<keyword evidence="1" id="KW-0812">Transmembrane</keyword>
<dbReference type="Proteomes" id="UP000808914">
    <property type="component" value="Unassembled WGS sequence"/>
</dbReference>
<evidence type="ECO:0000256" key="1">
    <source>
        <dbReference type="SAM" id="Phobius"/>
    </source>
</evidence>
<dbReference type="InterPro" id="IPR054817">
    <property type="entry name" value="Glycosyl_F510_1955-like"/>
</dbReference>
<dbReference type="SUPFAM" id="SSF110296">
    <property type="entry name" value="Oligoxyloglucan reducing end-specific cellobiohydrolase"/>
    <property type="match status" value="1"/>
</dbReference>
<dbReference type="RefSeq" id="WP_205003070.1">
    <property type="nucleotide sequence ID" value="NZ_JAFBER010000006.1"/>
</dbReference>
<dbReference type="Gene3D" id="2.130.10.10">
    <property type="entry name" value="YVTN repeat-like/Quinoprotein amine dehydrogenase"/>
    <property type="match status" value="1"/>
</dbReference>
<feature type="transmembrane region" description="Helical" evidence="1">
    <location>
        <begin position="14"/>
        <end position="36"/>
    </location>
</feature>
<evidence type="ECO:0000313" key="3">
    <source>
        <dbReference type="Proteomes" id="UP000808914"/>
    </source>
</evidence>
<protein>
    <recommendedName>
        <fullName evidence="4">Glycosyl hydrolase</fullName>
    </recommendedName>
</protein>
<proteinExistence type="predicted"/>
<accession>A0ABS2PYK5</accession>